<name>A0A9Q8Y5N2_ENSAD</name>
<keyword evidence="1" id="KW-0472">Membrane</keyword>
<evidence type="ECO:0000313" key="3">
    <source>
        <dbReference type="Proteomes" id="UP001055460"/>
    </source>
</evidence>
<keyword evidence="1" id="KW-0812">Transmembrane</keyword>
<accession>A0A9Q8Y5N2</accession>
<reference evidence="2" key="1">
    <citation type="submission" date="2022-06" db="EMBL/GenBank/DDBJ databases">
        <title>Physiological and biochemical characterization and genomic elucidation of a strain of the genus Ensifer adhaerens M8 that combines arsenic oxidation and chromium reduction.</title>
        <authorList>
            <person name="Li X."/>
            <person name="Yu c."/>
        </authorList>
    </citation>
    <scope>NUCLEOTIDE SEQUENCE</scope>
    <source>
        <strain evidence="2">M8</strain>
    </source>
</reference>
<dbReference type="Proteomes" id="UP001055460">
    <property type="component" value="Chromosome"/>
</dbReference>
<evidence type="ECO:0000313" key="2">
    <source>
        <dbReference type="EMBL" id="USJ22873.1"/>
    </source>
</evidence>
<proteinExistence type="predicted"/>
<dbReference type="EMBL" id="CP098807">
    <property type="protein sequence ID" value="USJ22873.1"/>
    <property type="molecule type" value="Genomic_DNA"/>
</dbReference>
<evidence type="ECO:0000256" key="1">
    <source>
        <dbReference type="SAM" id="Phobius"/>
    </source>
</evidence>
<dbReference type="AlphaFoldDB" id="A0A9Q8Y5N2"/>
<dbReference type="RefSeq" id="WP_162731863.1">
    <property type="nucleotide sequence ID" value="NZ_CAXURO020000001.1"/>
</dbReference>
<organism evidence="2 3">
    <name type="scientific">Ensifer adhaerens</name>
    <name type="common">Sinorhizobium morelense</name>
    <dbReference type="NCBI Taxonomy" id="106592"/>
    <lineage>
        <taxon>Bacteria</taxon>
        <taxon>Pseudomonadati</taxon>
        <taxon>Pseudomonadota</taxon>
        <taxon>Alphaproteobacteria</taxon>
        <taxon>Hyphomicrobiales</taxon>
        <taxon>Rhizobiaceae</taxon>
        <taxon>Sinorhizobium/Ensifer group</taxon>
        <taxon>Ensifer</taxon>
    </lineage>
</organism>
<gene>
    <name evidence="2" type="ORF">NE863_16490</name>
</gene>
<protein>
    <recommendedName>
        <fullName evidence="4">Transmembrane protein</fullName>
    </recommendedName>
</protein>
<keyword evidence="1" id="KW-1133">Transmembrane helix</keyword>
<feature type="transmembrane region" description="Helical" evidence="1">
    <location>
        <begin position="6"/>
        <end position="23"/>
    </location>
</feature>
<sequence>MTFSIWHTVIALLIIGVPVWLILRATTTAEPACLQAGVSFDDHRARRSSLLKQRFG</sequence>
<evidence type="ECO:0008006" key="4">
    <source>
        <dbReference type="Google" id="ProtNLM"/>
    </source>
</evidence>